<keyword evidence="2" id="KW-0145">Chemotaxis</keyword>
<proteinExistence type="inferred from homology"/>
<evidence type="ECO:0000256" key="1">
    <source>
        <dbReference type="ARBA" id="ARBA00004370"/>
    </source>
</evidence>
<dbReference type="PROSITE" id="PS50111">
    <property type="entry name" value="CHEMOTAXIS_TRANSDUC_2"/>
    <property type="match status" value="1"/>
</dbReference>
<evidence type="ECO:0000256" key="4">
    <source>
        <dbReference type="PROSITE-ProRule" id="PRU00284"/>
    </source>
</evidence>
<dbReference type="PANTHER" id="PTHR43531:SF11">
    <property type="entry name" value="METHYL-ACCEPTING CHEMOTAXIS PROTEIN 3"/>
    <property type="match status" value="1"/>
</dbReference>
<accession>A0A840VBB3</accession>
<evidence type="ECO:0000259" key="7">
    <source>
        <dbReference type="PROSITE" id="PS50885"/>
    </source>
</evidence>
<dbReference type="GO" id="GO:0004888">
    <property type="term" value="F:transmembrane signaling receptor activity"/>
    <property type="evidence" value="ECO:0007669"/>
    <property type="project" value="InterPro"/>
</dbReference>
<gene>
    <name evidence="8" type="ORF">HNP71_001247</name>
</gene>
<feature type="domain" description="Methyl-accepting transducer" evidence="5">
    <location>
        <begin position="204"/>
        <end position="433"/>
    </location>
</feature>
<dbReference type="Proteomes" id="UP000553706">
    <property type="component" value="Unassembled WGS sequence"/>
</dbReference>
<dbReference type="GO" id="GO:0006935">
    <property type="term" value="P:chemotaxis"/>
    <property type="evidence" value="ECO:0007669"/>
    <property type="project" value="UniProtKB-KW"/>
</dbReference>
<dbReference type="PRINTS" id="PR00260">
    <property type="entry name" value="CHEMTRNSDUCR"/>
</dbReference>
<dbReference type="GO" id="GO:0016020">
    <property type="term" value="C:membrane"/>
    <property type="evidence" value="ECO:0007669"/>
    <property type="project" value="UniProtKB-SubCell"/>
</dbReference>
<dbReference type="GO" id="GO:0007165">
    <property type="term" value="P:signal transduction"/>
    <property type="evidence" value="ECO:0007669"/>
    <property type="project" value="UniProtKB-KW"/>
</dbReference>
<dbReference type="FunFam" id="1.10.287.950:FF:000001">
    <property type="entry name" value="Methyl-accepting chemotaxis sensory transducer"/>
    <property type="match status" value="1"/>
</dbReference>
<dbReference type="PROSITE" id="PS50112">
    <property type="entry name" value="PAS"/>
    <property type="match status" value="1"/>
</dbReference>
<dbReference type="Pfam" id="PF00015">
    <property type="entry name" value="MCPsignal"/>
    <property type="match status" value="1"/>
</dbReference>
<evidence type="ECO:0000313" key="9">
    <source>
        <dbReference type="Proteomes" id="UP000553706"/>
    </source>
</evidence>
<dbReference type="Pfam" id="PF13426">
    <property type="entry name" value="PAS_9"/>
    <property type="match status" value="1"/>
</dbReference>
<reference evidence="8 9" key="1">
    <citation type="submission" date="2020-08" db="EMBL/GenBank/DDBJ databases">
        <title>Genomic Encyclopedia of Type Strains, Phase IV (KMG-IV): sequencing the most valuable type-strain genomes for metagenomic binning, comparative biology and taxonomic classification.</title>
        <authorList>
            <person name="Goeker M."/>
        </authorList>
    </citation>
    <scope>NUCLEOTIDE SEQUENCE [LARGE SCALE GENOMIC DNA]</scope>
    <source>
        <strain evidence="8 9">DSM 27026</strain>
    </source>
</reference>
<dbReference type="InterPro" id="IPR003660">
    <property type="entry name" value="HAMP_dom"/>
</dbReference>
<comment type="subcellular location">
    <subcellularLocation>
        <location evidence="1">Membrane</location>
    </subcellularLocation>
</comment>
<dbReference type="CDD" id="cd11386">
    <property type="entry name" value="MCP_signal"/>
    <property type="match status" value="1"/>
</dbReference>
<keyword evidence="4" id="KW-0807">Transducer</keyword>
<evidence type="ECO:0000259" key="6">
    <source>
        <dbReference type="PROSITE" id="PS50112"/>
    </source>
</evidence>
<comment type="similarity">
    <text evidence="3">Belongs to the methyl-accepting chemotaxis (MCP) protein family.</text>
</comment>
<dbReference type="NCBIfam" id="TIGR00229">
    <property type="entry name" value="sensory_box"/>
    <property type="match status" value="1"/>
</dbReference>
<dbReference type="InterPro" id="IPR051310">
    <property type="entry name" value="MCP_chemotaxis"/>
</dbReference>
<dbReference type="InterPro" id="IPR004089">
    <property type="entry name" value="MCPsignal_dom"/>
</dbReference>
<dbReference type="CDD" id="cd00130">
    <property type="entry name" value="PAS"/>
    <property type="match status" value="1"/>
</dbReference>
<feature type="domain" description="HAMP" evidence="7">
    <location>
        <begin position="147"/>
        <end position="199"/>
    </location>
</feature>
<sequence length="485" mass="51666">MRLFSRAEPPRQQTAREEIADFIFNNAPDAYFVLRDGRVIDCNPAMETLLGCRREQLLGMTPDRFSPERQPDGELSSEGAMRKLAELSGKKGAIRFDWMHQRHDSSPLPVTVTLMFATIQGQPAMVSIWQDRRALVAAQARQEKMAAEQHRVMGAFTQGFARLAKGDLTVRFETAFASEYEALRADFNTTIDAFRQSMQGIAAHASGVSAAASEMTAASDDLSRRTEQQAATLEQTAAALGEITSAVRASSEGANQAHELVRMAREDAERSGAVVRDAVAAMSGIEASSGQISNIIGVIDEIAFQTNLLALNAGVEAARAGDAGRGFAVVATEVRALAQRSADAAKEIKGLISTSGAQVEAGVRLVGETGRALARIVGQVEQLNELARRIAKSAGEQAAGLGEVNEAVNQMDRVTQQNAAMVEESTAASHGLAAEARELAKLVGRFQIGEGLPAIVPPSVRKASPAMPKPRANAVPRRVLAAGLV</sequence>
<dbReference type="InterPro" id="IPR035965">
    <property type="entry name" value="PAS-like_dom_sf"/>
</dbReference>
<keyword evidence="9" id="KW-1185">Reference proteome</keyword>
<dbReference type="PANTHER" id="PTHR43531">
    <property type="entry name" value="PROTEIN ICFG"/>
    <property type="match status" value="1"/>
</dbReference>
<dbReference type="SUPFAM" id="SSF55785">
    <property type="entry name" value="PYP-like sensor domain (PAS domain)"/>
    <property type="match status" value="1"/>
</dbReference>
<dbReference type="InterPro" id="IPR004090">
    <property type="entry name" value="Chemotax_Me-accpt_rcpt"/>
</dbReference>
<dbReference type="AlphaFoldDB" id="A0A840VBB3"/>
<evidence type="ECO:0000256" key="2">
    <source>
        <dbReference type="ARBA" id="ARBA00022500"/>
    </source>
</evidence>
<dbReference type="PROSITE" id="PS50885">
    <property type="entry name" value="HAMP"/>
    <property type="match status" value="1"/>
</dbReference>
<dbReference type="Gene3D" id="1.10.287.950">
    <property type="entry name" value="Methyl-accepting chemotaxis protein"/>
    <property type="match status" value="1"/>
</dbReference>
<dbReference type="InterPro" id="IPR000014">
    <property type="entry name" value="PAS"/>
</dbReference>
<feature type="domain" description="PAS" evidence="6">
    <location>
        <begin position="36"/>
        <end position="68"/>
    </location>
</feature>
<organism evidence="8 9">
    <name type="scientific">Acidocella aromatica</name>
    <dbReference type="NCBI Taxonomy" id="1303579"/>
    <lineage>
        <taxon>Bacteria</taxon>
        <taxon>Pseudomonadati</taxon>
        <taxon>Pseudomonadota</taxon>
        <taxon>Alphaproteobacteria</taxon>
        <taxon>Acetobacterales</taxon>
        <taxon>Acidocellaceae</taxon>
        <taxon>Acidocella</taxon>
    </lineage>
</organism>
<dbReference type="Gene3D" id="3.30.450.20">
    <property type="entry name" value="PAS domain"/>
    <property type="match status" value="1"/>
</dbReference>
<dbReference type="RefSeq" id="WP_183266003.1">
    <property type="nucleotide sequence ID" value="NZ_JACHFJ010000003.1"/>
</dbReference>
<protein>
    <submittedName>
        <fullName evidence="8">PAS domain S-box-containing protein</fullName>
    </submittedName>
</protein>
<evidence type="ECO:0000256" key="3">
    <source>
        <dbReference type="ARBA" id="ARBA00029447"/>
    </source>
</evidence>
<evidence type="ECO:0000313" key="8">
    <source>
        <dbReference type="EMBL" id="MBB5372996.1"/>
    </source>
</evidence>
<evidence type="ECO:0000259" key="5">
    <source>
        <dbReference type="PROSITE" id="PS50111"/>
    </source>
</evidence>
<dbReference type="SUPFAM" id="SSF58104">
    <property type="entry name" value="Methyl-accepting chemotaxis protein (MCP) signaling domain"/>
    <property type="match status" value="1"/>
</dbReference>
<dbReference type="EMBL" id="JACHFJ010000003">
    <property type="protein sequence ID" value="MBB5372996.1"/>
    <property type="molecule type" value="Genomic_DNA"/>
</dbReference>
<comment type="caution">
    <text evidence="8">The sequence shown here is derived from an EMBL/GenBank/DDBJ whole genome shotgun (WGS) entry which is preliminary data.</text>
</comment>
<name>A0A840VBB3_9PROT</name>
<dbReference type="SMART" id="SM00283">
    <property type="entry name" value="MA"/>
    <property type="match status" value="1"/>
</dbReference>
<dbReference type="SMART" id="SM00091">
    <property type="entry name" value="PAS"/>
    <property type="match status" value="1"/>
</dbReference>